<dbReference type="Gene3D" id="3.30.1120.10">
    <property type="match status" value="1"/>
</dbReference>
<protein>
    <submittedName>
        <fullName evidence="3">Arylsulfatase</fullName>
        <ecNumber evidence="3">3.1.6.1</ecNumber>
    </submittedName>
</protein>
<evidence type="ECO:0000259" key="2">
    <source>
        <dbReference type="Pfam" id="PF00884"/>
    </source>
</evidence>
<dbReference type="InterPro" id="IPR000917">
    <property type="entry name" value="Sulfatase_N"/>
</dbReference>
<dbReference type="InterPro" id="IPR017850">
    <property type="entry name" value="Alkaline_phosphatase_core_sf"/>
</dbReference>
<dbReference type="InterPro" id="IPR050738">
    <property type="entry name" value="Sulfatase"/>
</dbReference>
<accession>A0A7Y9W6X9</accession>
<comment type="caution">
    <text evidence="3">The sequence shown here is derived from an EMBL/GenBank/DDBJ whole genome shotgun (WGS) entry which is preliminary data.</text>
</comment>
<dbReference type="PANTHER" id="PTHR42693:SF43">
    <property type="entry name" value="BLL2667 PROTEIN"/>
    <property type="match status" value="1"/>
</dbReference>
<dbReference type="GO" id="GO:0004065">
    <property type="term" value="F:arylsulfatase activity"/>
    <property type="evidence" value="ECO:0007669"/>
    <property type="project" value="UniProtKB-EC"/>
</dbReference>
<dbReference type="InterPro" id="IPR013320">
    <property type="entry name" value="ConA-like_dom_sf"/>
</dbReference>
<gene>
    <name evidence="3" type="ORF">GGD41_002034</name>
</gene>
<keyword evidence="3" id="KW-0378">Hydrolase</keyword>
<dbReference type="EMBL" id="JACCAU010000001">
    <property type="protein sequence ID" value="NYH14806.1"/>
    <property type="molecule type" value="Genomic_DNA"/>
</dbReference>
<evidence type="ECO:0000313" key="3">
    <source>
        <dbReference type="EMBL" id="NYH14806.1"/>
    </source>
</evidence>
<name>A0A7Y9W6X9_9BURK</name>
<dbReference type="SUPFAM" id="SSF49899">
    <property type="entry name" value="Concanavalin A-like lectins/glucanases"/>
    <property type="match status" value="1"/>
</dbReference>
<dbReference type="RefSeq" id="WP_257031669.1">
    <property type="nucleotide sequence ID" value="NZ_JACCAU010000001.1"/>
</dbReference>
<dbReference type="Proteomes" id="UP000572540">
    <property type="component" value="Unassembled WGS sequence"/>
</dbReference>
<dbReference type="Pfam" id="PF00884">
    <property type="entry name" value="Sulfatase"/>
    <property type="match status" value="1"/>
</dbReference>
<dbReference type="EC" id="3.1.6.1" evidence="3"/>
<dbReference type="PANTHER" id="PTHR42693">
    <property type="entry name" value="ARYLSULFATASE FAMILY MEMBER"/>
    <property type="match status" value="1"/>
</dbReference>
<proteinExistence type="inferred from homology"/>
<dbReference type="Gene3D" id="3.40.720.10">
    <property type="entry name" value="Alkaline Phosphatase, subunit A"/>
    <property type="match status" value="1"/>
</dbReference>
<dbReference type="CDD" id="cd16025">
    <property type="entry name" value="PAS_like"/>
    <property type="match status" value="1"/>
</dbReference>
<evidence type="ECO:0000256" key="1">
    <source>
        <dbReference type="ARBA" id="ARBA00008779"/>
    </source>
</evidence>
<evidence type="ECO:0000313" key="4">
    <source>
        <dbReference type="Proteomes" id="UP000572540"/>
    </source>
</evidence>
<sequence>MVLSIAVRTFVTTSLAGGASVIQAQNVLPPPAQPFKGKIELRAKDSKVDFPRQTTAPAGAPNILLVLLDDVGFGAASTFGGPVDTPTLEQLAQHGLRYNEFHTTAMCSPTRAALLSGRNHHSVHTGQIMEMATGYPGYDSLVGRDTAGIGEILRQNGWNTAWFGKDHNVPDWETSQAGPFDRWPTGLGFEKFYGFIGGDMNQWRPLLFDNTTPIEPYVGKPDYNLDYDLADQAIKYVQTQHSMAPDKPFFIYYAPGATHAPHHPRKEWVDMYRGKFDQGWDVLREQTLARQKQLGIVPQDTDLTKRSPGIPAWDSLSADDRKLYARMMEIYAGYLEQTDYNVGRVIKAIDDMGLSDNTLVIYIVGDNGASGEGGVGGSTNLEGAMNGVVPTTAQMLPKIDDLGTWKTYNHFPVGWAHALDTPFQWTKQIASHFGGTRNGMVISWPAHIKEDGQIRSQWHHVIDILPTVLDVSHVPQPVEVNGVKQRPIEGVSMAYTFDQPNAPSTRRTQYFELFGNRAIYHDGWIAATTPIAPPWATEVPNVDVIDGYKWELYDVDKDFSEAHDLAASDPAKLKQMQKLFYSEARKYNVLPLDNDRVMRLNPSNRPSLTAGRTSYTYYAGTKRIPEGVAPDMKNRSWSITAKVEIPKEGAQGMIVTLGGLFDGWALYLDEGKPVFHYNFANAAHYNIEGAEALTPGSHTIVFDFNYDGGGIGKGGLGTLTVDGKQVAQGRIEHTVAVRFTMSVETLDIGEDTGTPVNLSYDVPFTFTGKIDTVTIDLKPHDAASASMQKEVERKAAEAALSRE</sequence>
<dbReference type="AlphaFoldDB" id="A0A7Y9W6X9"/>
<organism evidence="3 4">
    <name type="scientific">Paraburkholderia bryophila</name>
    <dbReference type="NCBI Taxonomy" id="420952"/>
    <lineage>
        <taxon>Bacteria</taxon>
        <taxon>Pseudomonadati</taxon>
        <taxon>Pseudomonadota</taxon>
        <taxon>Betaproteobacteria</taxon>
        <taxon>Burkholderiales</taxon>
        <taxon>Burkholderiaceae</taxon>
        <taxon>Paraburkholderia</taxon>
    </lineage>
</organism>
<comment type="similarity">
    <text evidence="1">Belongs to the sulfatase family.</text>
</comment>
<dbReference type="SUPFAM" id="SSF53649">
    <property type="entry name" value="Alkaline phosphatase-like"/>
    <property type="match status" value="1"/>
</dbReference>
<reference evidence="3 4" key="1">
    <citation type="submission" date="2020-07" db="EMBL/GenBank/DDBJ databases">
        <title>Exploring microbial biodiversity for novel pathways involved in the catabolism of aromatic compounds derived from lignin.</title>
        <authorList>
            <person name="Elkins J."/>
        </authorList>
    </citation>
    <scope>NUCLEOTIDE SEQUENCE [LARGE SCALE GENOMIC DNA]</scope>
    <source>
        <strain evidence="3 4">H2C3B</strain>
    </source>
</reference>
<feature type="domain" description="Sulfatase N-terminal" evidence="2">
    <location>
        <begin position="61"/>
        <end position="471"/>
    </location>
</feature>